<keyword evidence="5 10" id="KW-0472">Membrane</keyword>
<dbReference type="Pfam" id="PF02537">
    <property type="entry name" value="CRCB"/>
    <property type="match status" value="1"/>
</dbReference>
<dbReference type="InterPro" id="IPR003691">
    <property type="entry name" value="FluC"/>
</dbReference>
<evidence type="ECO:0000313" key="11">
    <source>
        <dbReference type="EMBL" id="AOP52329.1"/>
    </source>
</evidence>
<keyword evidence="10" id="KW-0479">Metal-binding</keyword>
<feature type="binding site" evidence="10">
    <location>
        <position position="79"/>
    </location>
    <ligand>
        <name>Na(+)</name>
        <dbReference type="ChEBI" id="CHEBI:29101"/>
        <note>structural</note>
    </ligand>
</feature>
<dbReference type="GO" id="GO:0046872">
    <property type="term" value="F:metal ion binding"/>
    <property type="evidence" value="ECO:0007669"/>
    <property type="project" value="UniProtKB-KW"/>
</dbReference>
<evidence type="ECO:0000256" key="7">
    <source>
        <dbReference type="ARBA" id="ARBA00035120"/>
    </source>
</evidence>
<proteinExistence type="inferred from homology"/>
<dbReference type="AlphaFoldDB" id="A0A1D7VZQ7"/>
<keyword evidence="6 10" id="KW-0407">Ion channel</keyword>
<comment type="function">
    <text evidence="9 10">Fluoride-specific ion channel. Important for reducing fluoride concentration in the cell, thus reducing its toxicity.</text>
</comment>
<evidence type="ECO:0000256" key="8">
    <source>
        <dbReference type="ARBA" id="ARBA00035585"/>
    </source>
</evidence>
<evidence type="ECO:0000313" key="12">
    <source>
        <dbReference type="Proteomes" id="UP000094793"/>
    </source>
</evidence>
<name>A0A1D7VZQ7_BREAU</name>
<dbReference type="NCBIfam" id="NF010824">
    <property type="entry name" value="PRK14228.1"/>
    <property type="match status" value="1"/>
</dbReference>
<feature type="transmembrane region" description="Helical" evidence="10">
    <location>
        <begin position="65"/>
        <end position="86"/>
    </location>
</feature>
<keyword evidence="4 10" id="KW-1133">Transmembrane helix</keyword>
<keyword evidence="2 10" id="KW-1003">Cell membrane</keyword>
<reference evidence="12" key="1">
    <citation type="submission" date="2016-09" db="EMBL/GenBank/DDBJ databases">
        <title>Complete Genome Sequence of Brevibacterium linens SMQ-1335.</title>
        <authorList>
            <person name="de Melo A.G."/>
            <person name="Labrie S.J."/>
            <person name="Dumaresq J."/>
            <person name="Roberts R.J."/>
            <person name="Tremblay D.M."/>
            <person name="Moineau S."/>
        </authorList>
    </citation>
    <scope>NUCLEOTIDE SEQUENCE [LARGE SCALE GENOMIC DNA]</scope>
    <source>
        <strain evidence="12">SMQ-1335</strain>
    </source>
</reference>
<evidence type="ECO:0000256" key="2">
    <source>
        <dbReference type="ARBA" id="ARBA00022475"/>
    </source>
</evidence>
<protein>
    <recommendedName>
        <fullName evidence="10">Fluoride-specific ion channel FluC</fullName>
    </recommendedName>
</protein>
<dbReference type="PANTHER" id="PTHR28259:SF1">
    <property type="entry name" value="FLUORIDE EXPORT PROTEIN 1-RELATED"/>
    <property type="match status" value="1"/>
</dbReference>
<dbReference type="HAMAP" id="MF_00454">
    <property type="entry name" value="FluC"/>
    <property type="match status" value="1"/>
</dbReference>
<dbReference type="PATRIC" id="fig|1703.10.peg.637"/>
<evidence type="ECO:0000256" key="4">
    <source>
        <dbReference type="ARBA" id="ARBA00022989"/>
    </source>
</evidence>
<comment type="activity regulation">
    <text evidence="10">Na(+) is not transported, but it plays an essential structural role and its presence is essential for fluoride channel function.</text>
</comment>
<keyword evidence="10" id="KW-0813">Transport</keyword>
<feature type="transmembrane region" description="Helical" evidence="10">
    <location>
        <begin position="35"/>
        <end position="59"/>
    </location>
</feature>
<evidence type="ECO:0000256" key="1">
    <source>
        <dbReference type="ARBA" id="ARBA00004651"/>
    </source>
</evidence>
<dbReference type="eggNOG" id="COG0239">
    <property type="taxonomic scope" value="Bacteria"/>
</dbReference>
<evidence type="ECO:0000256" key="3">
    <source>
        <dbReference type="ARBA" id="ARBA00022692"/>
    </source>
</evidence>
<dbReference type="NCBIfam" id="TIGR00494">
    <property type="entry name" value="crcB"/>
    <property type="match status" value="1"/>
</dbReference>
<sequence>MTPLIFIALALAGGIGASARMLLDGIIRSRVSSAIPWGTIAINVSGSLALGLLTGLASASLLPEAWQLVIGTGFLGGYTTFSTASFETIRLIQDRRWALSLFNGLGTLVVATAAAGLGLWIGGLI</sequence>
<dbReference type="KEGG" id="blin:BLSMQ_0615"/>
<feature type="transmembrane region" description="Helical" evidence="10">
    <location>
        <begin position="6"/>
        <end position="23"/>
    </location>
</feature>
<dbReference type="RefSeq" id="WP_009885158.1">
    <property type="nucleotide sequence ID" value="NZ_AAGP01000050.1"/>
</dbReference>
<accession>A0A1D7VZQ7</accession>
<comment type="similarity">
    <text evidence="7 10">Belongs to the fluoride channel Fluc/FEX (TC 1.A.43) family.</text>
</comment>
<dbReference type="GO" id="GO:0005886">
    <property type="term" value="C:plasma membrane"/>
    <property type="evidence" value="ECO:0007669"/>
    <property type="project" value="UniProtKB-SubCell"/>
</dbReference>
<comment type="catalytic activity">
    <reaction evidence="8">
        <text>fluoride(in) = fluoride(out)</text>
        <dbReference type="Rhea" id="RHEA:76159"/>
        <dbReference type="ChEBI" id="CHEBI:17051"/>
    </reaction>
    <physiologicalReaction direction="left-to-right" evidence="8">
        <dbReference type="Rhea" id="RHEA:76160"/>
    </physiologicalReaction>
</comment>
<dbReference type="EMBL" id="CP017150">
    <property type="protein sequence ID" value="AOP52329.1"/>
    <property type="molecule type" value="Genomic_DNA"/>
</dbReference>
<feature type="binding site" evidence="10">
    <location>
        <position position="76"/>
    </location>
    <ligand>
        <name>Na(+)</name>
        <dbReference type="ChEBI" id="CHEBI:29101"/>
        <note>structural</note>
    </ligand>
</feature>
<dbReference type="GO" id="GO:0140114">
    <property type="term" value="P:cellular detoxification of fluoride"/>
    <property type="evidence" value="ECO:0007669"/>
    <property type="project" value="UniProtKB-UniRule"/>
</dbReference>
<evidence type="ECO:0000256" key="10">
    <source>
        <dbReference type="HAMAP-Rule" id="MF_00454"/>
    </source>
</evidence>
<gene>
    <name evidence="10" type="primary">fluC</name>
    <name evidence="10" type="synonym">crcB</name>
    <name evidence="11" type="ORF">BLSMQ_0615</name>
</gene>
<dbReference type="GO" id="GO:0062054">
    <property type="term" value="F:fluoride channel activity"/>
    <property type="evidence" value="ECO:0007669"/>
    <property type="project" value="UniProtKB-UniRule"/>
</dbReference>
<keyword evidence="3 10" id="KW-0812">Transmembrane</keyword>
<evidence type="ECO:0000256" key="6">
    <source>
        <dbReference type="ARBA" id="ARBA00023303"/>
    </source>
</evidence>
<evidence type="ECO:0000256" key="5">
    <source>
        <dbReference type="ARBA" id="ARBA00023136"/>
    </source>
</evidence>
<dbReference type="Proteomes" id="UP000094793">
    <property type="component" value="Chromosome"/>
</dbReference>
<comment type="subcellular location">
    <subcellularLocation>
        <location evidence="1 10">Cell membrane</location>
        <topology evidence="1 10">Multi-pass membrane protein</topology>
    </subcellularLocation>
</comment>
<dbReference type="PANTHER" id="PTHR28259">
    <property type="entry name" value="FLUORIDE EXPORT PROTEIN 1-RELATED"/>
    <property type="match status" value="1"/>
</dbReference>
<keyword evidence="10" id="KW-0406">Ion transport</keyword>
<organism evidence="11 12">
    <name type="scientific">Brevibacterium aurantiacum</name>
    <dbReference type="NCBI Taxonomy" id="273384"/>
    <lineage>
        <taxon>Bacteria</taxon>
        <taxon>Bacillati</taxon>
        <taxon>Actinomycetota</taxon>
        <taxon>Actinomycetes</taxon>
        <taxon>Micrococcales</taxon>
        <taxon>Brevibacteriaceae</taxon>
        <taxon>Brevibacterium</taxon>
    </lineage>
</organism>
<keyword evidence="10" id="KW-0915">Sodium</keyword>
<dbReference type="OrthoDB" id="5148600at2"/>
<feature type="transmembrane region" description="Helical" evidence="10">
    <location>
        <begin position="98"/>
        <end position="121"/>
    </location>
</feature>
<evidence type="ECO:0000256" key="9">
    <source>
        <dbReference type="ARBA" id="ARBA00049940"/>
    </source>
</evidence>